<feature type="transmembrane region" description="Helical" evidence="10">
    <location>
        <begin position="75"/>
        <end position="92"/>
    </location>
</feature>
<dbReference type="GO" id="GO:0000139">
    <property type="term" value="C:Golgi membrane"/>
    <property type="evidence" value="ECO:0007669"/>
    <property type="project" value="UniProtKB-SubCell"/>
</dbReference>
<sequence length="271" mass="30627">ISYIKFTDYSHFRPKWLQFTLLSIAIFVFYVGYGYMQELIFKLPGMKPFGMYLTLVQFIIYSICGWAEGSMYHERITIQLSVLPIGFLLIYYEHETQPITSMFFSLSLDCFNANVSRIPLAMYFLLAFFTVGTMGLSNASVGYLNYPTQVIFKCCKLIPVLIGGIIIQGKRYGCLDVSAAVLMSIGLIMFTLADSHVSPNFDSRGYLMISGALVADAVIGNLQEKTMKKYSGSSNEMVSKLKSSCFGYLLNRLDFRFYILIQSDLCIFSSS</sequence>
<dbReference type="EMBL" id="UYYB01024632">
    <property type="protein sequence ID" value="VDM72279.1"/>
    <property type="molecule type" value="Genomic_DNA"/>
</dbReference>
<gene>
    <name evidence="11" type="ORF">SVUK_LOCUS7277</name>
</gene>
<evidence type="ECO:0000256" key="3">
    <source>
        <dbReference type="ARBA" id="ARBA00022448"/>
    </source>
</evidence>
<evidence type="ECO:0000256" key="2">
    <source>
        <dbReference type="ARBA" id="ARBA00010694"/>
    </source>
</evidence>
<accession>A0A3P7IYH3</accession>
<keyword evidence="12" id="KW-1185">Reference proteome</keyword>
<dbReference type="PANTHER" id="PTHR10778:SF8">
    <property type="entry name" value="ADENOSINE 3'-PHOSPHO 5'-PHOSPHOSULFATE TRANSPORTER 2"/>
    <property type="match status" value="1"/>
</dbReference>
<reference evidence="11 12" key="1">
    <citation type="submission" date="2018-11" db="EMBL/GenBank/DDBJ databases">
        <authorList>
            <consortium name="Pathogen Informatics"/>
        </authorList>
    </citation>
    <scope>NUCLEOTIDE SEQUENCE [LARGE SCALE GENOMIC DNA]</scope>
</reference>
<feature type="transmembrane region" description="Helical" evidence="10">
    <location>
        <begin position="174"/>
        <end position="193"/>
    </location>
</feature>
<evidence type="ECO:0000256" key="8">
    <source>
        <dbReference type="ARBA" id="ARBA00041866"/>
    </source>
</evidence>
<evidence type="ECO:0000256" key="10">
    <source>
        <dbReference type="SAM" id="Phobius"/>
    </source>
</evidence>
<feature type="non-terminal residue" evidence="11">
    <location>
        <position position="271"/>
    </location>
</feature>
<evidence type="ECO:0000256" key="1">
    <source>
        <dbReference type="ARBA" id="ARBA00004653"/>
    </source>
</evidence>
<feature type="transmembrane region" description="Helical" evidence="10">
    <location>
        <begin position="120"/>
        <end position="144"/>
    </location>
</feature>
<evidence type="ECO:0000256" key="4">
    <source>
        <dbReference type="ARBA" id="ARBA00022692"/>
    </source>
</evidence>
<comment type="similarity">
    <text evidence="2">Belongs to the nucleotide-sugar transporter family. SLC35B subfamily.</text>
</comment>
<dbReference type="Proteomes" id="UP000270094">
    <property type="component" value="Unassembled WGS sequence"/>
</dbReference>
<evidence type="ECO:0000313" key="12">
    <source>
        <dbReference type="Proteomes" id="UP000270094"/>
    </source>
</evidence>
<proteinExistence type="inferred from homology"/>
<protein>
    <recommendedName>
        <fullName evidence="7">Adenosine 3'-phospho 5'-phosphosulfate transporter 2</fullName>
    </recommendedName>
    <alternativeName>
        <fullName evidence="8">PAPS transporter 2</fullName>
    </alternativeName>
    <alternativeName>
        <fullName evidence="9">Solute carrier family 35 member B3 homolog</fullName>
    </alternativeName>
</protein>
<feature type="non-terminal residue" evidence="11">
    <location>
        <position position="1"/>
    </location>
</feature>
<dbReference type="InterPro" id="IPR013657">
    <property type="entry name" value="SCL35B1-4/HUT1"/>
</dbReference>
<dbReference type="GO" id="GO:0005789">
    <property type="term" value="C:endoplasmic reticulum membrane"/>
    <property type="evidence" value="ECO:0007669"/>
    <property type="project" value="TreeGrafter"/>
</dbReference>
<feature type="transmembrane region" description="Helical" evidence="10">
    <location>
        <begin position="16"/>
        <end position="36"/>
    </location>
</feature>
<keyword evidence="6 10" id="KW-0472">Membrane</keyword>
<dbReference type="GO" id="GO:0046964">
    <property type="term" value="F:3'-phosphoadenosine 5'-phosphosulfate transmembrane transporter activity"/>
    <property type="evidence" value="ECO:0007669"/>
    <property type="project" value="TreeGrafter"/>
</dbReference>
<name>A0A3P7IYH3_STRVU</name>
<keyword evidence="5 10" id="KW-1133">Transmembrane helix</keyword>
<evidence type="ECO:0000313" key="11">
    <source>
        <dbReference type="EMBL" id="VDM72279.1"/>
    </source>
</evidence>
<dbReference type="OrthoDB" id="438495at2759"/>
<dbReference type="PANTHER" id="PTHR10778">
    <property type="entry name" value="SOLUTE CARRIER FAMILY 35 MEMBER B"/>
    <property type="match status" value="1"/>
</dbReference>
<evidence type="ECO:0000256" key="5">
    <source>
        <dbReference type="ARBA" id="ARBA00022989"/>
    </source>
</evidence>
<feature type="transmembrane region" description="Helical" evidence="10">
    <location>
        <begin position="205"/>
        <end position="222"/>
    </location>
</feature>
<dbReference type="AlphaFoldDB" id="A0A3P7IYH3"/>
<feature type="transmembrane region" description="Helical" evidence="10">
    <location>
        <begin position="150"/>
        <end position="167"/>
    </location>
</feature>
<feature type="transmembrane region" description="Helical" evidence="10">
    <location>
        <begin position="48"/>
        <end position="69"/>
    </location>
</feature>
<keyword evidence="4 10" id="KW-0812">Transmembrane</keyword>
<keyword evidence="3" id="KW-0813">Transport</keyword>
<dbReference type="Pfam" id="PF08449">
    <property type="entry name" value="UAA"/>
    <property type="match status" value="1"/>
</dbReference>
<organism evidence="11 12">
    <name type="scientific">Strongylus vulgaris</name>
    <name type="common">Blood worm</name>
    <dbReference type="NCBI Taxonomy" id="40348"/>
    <lineage>
        <taxon>Eukaryota</taxon>
        <taxon>Metazoa</taxon>
        <taxon>Ecdysozoa</taxon>
        <taxon>Nematoda</taxon>
        <taxon>Chromadorea</taxon>
        <taxon>Rhabditida</taxon>
        <taxon>Rhabditina</taxon>
        <taxon>Rhabditomorpha</taxon>
        <taxon>Strongyloidea</taxon>
        <taxon>Strongylidae</taxon>
        <taxon>Strongylus</taxon>
    </lineage>
</organism>
<evidence type="ECO:0000256" key="7">
    <source>
        <dbReference type="ARBA" id="ARBA00039669"/>
    </source>
</evidence>
<evidence type="ECO:0000256" key="6">
    <source>
        <dbReference type="ARBA" id="ARBA00023136"/>
    </source>
</evidence>
<comment type="subcellular location">
    <subcellularLocation>
        <location evidence="1">Golgi apparatus membrane</location>
        <topology evidence="1">Multi-pass membrane protein</topology>
    </subcellularLocation>
</comment>
<evidence type="ECO:0000256" key="9">
    <source>
        <dbReference type="ARBA" id="ARBA00042729"/>
    </source>
</evidence>